<name>A0A5A9P8Q9_9TELE</name>
<dbReference type="InterPro" id="IPR048287">
    <property type="entry name" value="TSPN-like_N"/>
</dbReference>
<dbReference type="InterPro" id="IPR050938">
    <property type="entry name" value="Collagen_Structural_Proteins"/>
</dbReference>
<reference evidence="9 10" key="1">
    <citation type="journal article" date="2019" name="Mol. Ecol. Resour.">
        <title>Chromosome-level genome assembly of Triplophysa tibetana, a fish adapted to the harsh high-altitude environment of the Tibetan Plateau.</title>
        <authorList>
            <person name="Yang X."/>
            <person name="Liu H."/>
            <person name="Ma Z."/>
            <person name="Zou Y."/>
            <person name="Zou M."/>
            <person name="Mao Y."/>
            <person name="Li X."/>
            <person name="Wang H."/>
            <person name="Chen T."/>
            <person name="Wang W."/>
            <person name="Yang R."/>
        </authorList>
    </citation>
    <scope>NUCLEOTIDE SEQUENCE [LARGE SCALE GENOMIC DNA]</scope>
    <source>
        <strain evidence="9">TTIB1903HZAU</strain>
        <tissue evidence="9">Muscle</tissue>
    </source>
</reference>
<feature type="compositionally biased region" description="Low complexity" evidence="7">
    <location>
        <begin position="957"/>
        <end position="980"/>
    </location>
</feature>
<keyword evidence="2" id="KW-0964">Secreted</keyword>
<keyword evidence="3" id="KW-0272">Extracellular matrix</keyword>
<dbReference type="InterPro" id="IPR008160">
    <property type="entry name" value="Collagen"/>
</dbReference>
<accession>A0A5A9P8Q9</accession>
<evidence type="ECO:0000313" key="10">
    <source>
        <dbReference type="Proteomes" id="UP000324632"/>
    </source>
</evidence>
<feature type="region of interest" description="Disordered" evidence="7">
    <location>
        <begin position="896"/>
        <end position="1389"/>
    </location>
</feature>
<feature type="compositionally biased region" description="Low complexity" evidence="7">
    <location>
        <begin position="1350"/>
        <end position="1375"/>
    </location>
</feature>
<feature type="compositionally biased region" description="Low complexity" evidence="7">
    <location>
        <begin position="1149"/>
        <end position="1158"/>
    </location>
</feature>
<dbReference type="GO" id="GO:0005576">
    <property type="term" value="C:extracellular region"/>
    <property type="evidence" value="ECO:0007669"/>
    <property type="project" value="UniProtKB-SubCell"/>
</dbReference>
<dbReference type="SMART" id="SM00038">
    <property type="entry name" value="COLFI"/>
    <property type="match status" value="1"/>
</dbReference>
<feature type="compositionally biased region" description="Basic and acidic residues" evidence="7">
    <location>
        <begin position="1222"/>
        <end position="1239"/>
    </location>
</feature>
<dbReference type="Pfam" id="PF01391">
    <property type="entry name" value="Collagen"/>
    <property type="match status" value="4"/>
</dbReference>
<keyword evidence="6 9" id="KW-0176">Collagen</keyword>
<dbReference type="PANTHER" id="PTHR37456:SF6">
    <property type="entry name" value="COLLAGEN ALPHA-1(XXIII) CHAIN-LIKE ISOFORM X2"/>
    <property type="match status" value="1"/>
</dbReference>
<keyword evidence="4" id="KW-0732">Signal</keyword>
<feature type="region of interest" description="Disordered" evidence="7">
    <location>
        <begin position="348"/>
        <end position="369"/>
    </location>
</feature>
<evidence type="ECO:0000256" key="4">
    <source>
        <dbReference type="ARBA" id="ARBA00022729"/>
    </source>
</evidence>
<keyword evidence="10" id="KW-1185">Reference proteome</keyword>
<organism evidence="9 10">
    <name type="scientific">Triplophysa tibetana</name>
    <dbReference type="NCBI Taxonomy" id="1572043"/>
    <lineage>
        <taxon>Eukaryota</taxon>
        <taxon>Metazoa</taxon>
        <taxon>Chordata</taxon>
        <taxon>Craniata</taxon>
        <taxon>Vertebrata</taxon>
        <taxon>Euteleostomi</taxon>
        <taxon>Actinopterygii</taxon>
        <taxon>Neopterygii</taxon>
        <taxon>Teleostei</taxon>
        <taxon>Ostariophysi</taxon>
        <taxon>Cypriniformes</taxon>
        <taxon>Nemacheilidae</taxon>
        <taxon>Triplophysa</taxon>
    </lineage>
</organism>
<feature type="compositionally biased region" description="Basic residues" evidence="7">
    <location>
        <begin position="1245"/>
        <end position="1262"/>
    </location>
</feature>
<gene>
    <name evidence="9" type="ORF">E1301_Tti009897</name>
</gene>
<feature type="region of interest" description="Disordered" evidence="7">
    <location>
        <begin position="810"/>
        <end position="833"/>
    </location>
</feature>
<comment type="caution">
    <text evidence="9">The sequence shown here is derived from an EMBL/GenBank/DDBJ whole genome shotgun (WGS) entry which is preliminary data.</text>
</comment>
<feature type="domain" description="Fibrillar collagen NC1" evidence="8">
    <location>
        <begin position="1407"/>
        <end position="1635"/>
    </location>
</feature>
<sequence length="1635" mass="173102">MNLWGYWSRGLDEEFDSYLNIFTQRVDLLEQISSLVPASRNVTLYVENQGCPVLDIGLYSTLTMATQEAFGSSFADEFSMLIQLRSSQNVDRSLLTLLNFHNHILLQIRIGLHSITFITTQQRDYEFSVSGLSDSQWHWISVGVSFEWLAVYVDCVLVEKVSWMYPYMGITTDGLLMVGGILEGFETPFEGELRQMTFIMGDANAAKDHCTFSQHMCEPLREHGFTETEKSTESPLLFSADITNDQTSPLRTLKNPDDSVGMRWVQGIMPELRESHNPCEEKKPQLLEERWMTLENSSSSSKNEDLQSELNTSSHPYITSKHSSHGFMVVEESDHLTSPLISIHSRFKDTSVRKTQSTTSKSSEENFTSPKLKTGLEVHLPKPSRDITDPETIWNLKQSSGQKNLVKSGVHSEVFVLNQLTEEGFLLPSTSFSGSSSKVKQAVVDEYGTSPGFGQDEHKQSSKKRVAPKHGDVILGLDGRRYRLLGGPPGPVGPQGKRGCAGKRGYIGDKGDKGSQGVSGAYGPRGITGPPGPPGLPAIYLHRNTQEDWAEFRRTPYYQFLMAGWPREIGLPGPMGEIGRPGLPGLPGDPGESGPSGDRGDMYCTHQSKAFIHYTFLKRVPWVPRESGVVQGLKGGRERTGRMGYQDLQGYLAFRVLVVTKVRQRSLGKKEMRGFLVHMAPVEKKERLAKKDQLVCEVLKGFQVQLAQKGILDMMENVVLQGQQEHQVLLDWLVSRVLTAQMAMSDLLGLLAGRALRDQRGQQVTEASKVLKGPWDHRVHQGSWVLRVGRASQDSSAYLVSKVNQVLQGEDGEVGPQGMMGREGQKGRAGQHGSPGMHGIVGVSGSAGGPGDKGSRGPIGRPGQAGIQGPAGEKGFTGKPGMAGPQGLVGMYGYPGSTGLRGRPGPAGERGEPGIRGPVGPLGERGTPGLPGLPGERGPPGPPGLPGLSGIVGMTGKEGPPGSHGPKGPQGKQGPIGLPGSPAAPGMAGRAGEKGEKGVPGSPGDSGPIGLNGQQGSLGPRGKPGPSGPQGEQGPQGSQGMQGVPGPSGKEGGIGPPGINGNPGPIGKKGQNGLMGKFGPSGLMGLEGLMGLRGAPGANGSPGPKGETGSPGVIGFPGDQGDQGMAGQRGFKGVMGKPGPQGAVGPRGPEGLLGLKGMPGKEGPKGEPERQGPPGRMGPPGLPGPVGPSAMPGAEGLPGELGDSGPVGPQGPQGPNGRPGPRGRDGQKAQKGEDGREGPPGKTGHAGKKGKKGKAGQRGHRGSRGEKGQQGEVGMIGPPGTSGSYGLPGIHGEKGEMGKKGFEGEKGEIGLHGPLGGDGLKGFQGLNGEQGRQGAKGEQGDIGPKGHRGSPGLPGMPGLNGFPGLPGPKGQRGLPGPAGPPGPPGSLSLTLTQLKDLAYQSDKPNYPLIRTLLESLQQDLRFFIDPPDGTKEHPATTCLELMLSHPNFSSGIYYIDPNQGSSADALLVYCNFSAGGQTCLPPLQPHMPMSSWLRVTSPDSFTWLSSKDGGFQFDYTGSSVVQMRFLRLNSRIAKQNITFSCQPNSHQGFNEREVKFLADSRKQSFLGTLLDCEVGELKKLRIVPPGGGLDSGPQESVFQFETEDLELLPIRDVALFGHSDMTEKFQFTIGHVCFS</sequence>
<dbReference type="Proteomes" id="UP000324632">
    <property type="component" value="Chromosome 9"/>
</dbReference>
<feature type="compositionally biased region" description="Gly residues" evidence="7">
    <location>
        <begin position="1313"/>
        <end position="1322"/>
    </location>
</feature>
<evidence type="ECO:0000313" key="9">
    <source>
        <dbReference type="EMBL" id="KAA0717047.1"/>
    </source>
</evidence>
<evidence type="ECO:0000256" key="7">
    <source>
        <dbReference type="SAM" id="MobiDB-lite"/>
    </source>
</evidence>
<feature type="compositionally biased region" description="Pro residues" evidence="7">
    <location>
        <begin position="1176"/>
        <end position="1186"/>
    </location>
</feature>
<dbReference type="EMBL" id="SOYY01000009">
    <property type="protein sequence ID" value="KAA0717047.1"/>
    <property type="molecule type" value="Genomic_DNA"/>
</dbReference>
<evidence type="ECO:0000256" key="2">
    <source>
        <dbReference type="ARBA" id="ARBA00022525"/>
    </source>
</evidence>
<feature type="compositionally biased region" description="Low complexity" evidence="7">
    <location>
        <begin position="1029"/>
        <end position="1048"/>
    </location>
</feature>
<feature type="compositionally biased region" description="Polar residues" evidence="7">
    <location>
        <begin position="308"/>
        <end position="317"/>
    </location>
</feature>
<dbReference type="SUPFAM" id="SSF49899">
    <property type="entry name" value="Concanavalin A-like lectins/glucanases"/>
    <property type="match status" value="1"/>
</dbReference>
<dbReference type="Gene3D" id="1.20.5.320">
    <property type="entry name" value="6-Phosphogluconate Dehydrogenase, domain 3"/>
    <property type="match status" value="2"/>
</dbReference>
<dbReference type="SMART" id="SM00210">
    <property type="entry name" value="TSPN"/>
    <property type="match status" value="1"/>
</dbReference>
<feature type="compositionally biased region" description="Basic and acidic residues" evidence="7">
    <location>
        <begin position="1291"/>
        <end position="1309"/>
    </location>
</feature>
<feature type="compositionally biased region" description="Gly residues" evidence="7">
    <location>
        <begin position="1049"/>
        <end position="1058"/>
    </location>
</feature>
<dbReference type="InterPro" id="IPR000885">
    <property type="entry name" value="Fib_collagen_C"/>
</dbReference>
<dbReference type="PANTHER" id="PTHR37456">
    <property type="entry name" value="SI:CH211-266K2.1"/>
    <property type="match status" value="1"/>
</dbReference>
<feature type="compositionally biased region" description="Low complexity" evidence="7">
    <location>
        <begin position="1059"/>
        <end position="1072"/>
    </location>
</feature>
<keyword evidence="5" id="KW-0677">Repeat</keyword>
<evidence type="ECO:0000256" key="5">
    <source>
        <dbReference type="ARBA" id="ARBA00022737"/>
    </source>
</evidence>
<dbReference type="GO" id="GO:0005581">
    <property type="term" value="C:collagen trimer"/>
    <property type="evidence" value="ECO:0007669"/>
    <property type="project" value="UniProtKB-KW"/>
</dbReference>
<feature type="compositionally biased region" description="Low complexity" evidence="7">
    <location>
        <begin position="915"/>
        <end position="936"/>
    </location>
</feature>
<evidence type="ECO:0000256" key="1">
    <source>
        <dbReference type="ARBA" id="ARBA00004613"/>
    </source>
</evidence>
<feature type="region of interest" description="Disordered" evidence="7">
    <location>
        <begin position="293"/>
        <end position="317"/>
    </location>
</feature>
<dbReference type="GO" id="GO:0005201">
    <property type="term" value="F:extracellular matrix structural constituent"/>
    <property type="evidence" value="ECO:0007669"/>
    <property type="project" value="InterPro"/>
</dbReference>
<dbReference type="Pfam" id="PF01410">
    <property type="entry name" value="COLFI"/>
    <property type="match status" value="1"/>
</dbReference>
<feature type="compositionally biased region" description="Low complexity" evidence="7">
    <location>
        <begin position="1083"/>
        <end position="1092"/>
    </location>
</feature>
<evidence type="ECO:0000256" key="6">
    <source>
        <dbReference type="ARBA" id="ARBA00023119"/>
    </source>
</evidence>
<proteinExistence type="predicted"/>
<evidence type="ECO:0000259" key="8">
    <source>
        <dbReference type="PROSITE" id="PS51461"/>
    </source>
</evidence>
<feature type="region of interest" description="Disordered" evidence="7">
    <location>
        <begin position="845"/>
        <end position="882"/>
    </location>
</feature>
<protein>
    <submittedName>
        <fullName evidence="9">Collagen alpha-1(XI) chain</fullName>
    </submittedName>
</protein>
<dbReference type="Gene3D" id="2.60.120.1000">
    <property type="match status" value="1"/>
</dbReference>
<dbReference type="InterPro" id="IPR013320">
    <property type="entry name" value="ConA-like_dom_sf"/>
</dbReference>
<dbReference type="PROSITE" id="PS51461">
    <property type="entry name" value="NC1_FIB"/>
    <property type="match status" value="1"/>
</dbReference>
<dbReference type="Gene3D" id="2.60.120.200">
    <property type="match status" value="1"/>
</dbReference>
<comment type="subcellular location">
    <subcellularLocation>
        <location evidence="1">Secreted</location>
    </subcellularLocation>
</comment>
<evidence type="ECO:0000256" key="3">
    <source>
        <dbReference type="ARBA" id="ARBA00022530"/>
    </source>
</evidence>